<dbReference type="AlphaFoldDB" id="A0A2T1HPW3"/>
<dbReference type="OrthoDB" id="8452633at2"/>
<feature type="transmembrane region" description="Helical" evidence="1">
    <location>
        <begin position="100"/>
        <end position="122"/>
    </location>
</feature>
<organism evidence="2 3">
    <name type="scientific">Alsobacter soli</name>
    <dbReference type="NCBI Taxonomy" id="2109933"/>
    <lineage>
        <taxon>Bacteria</taxon>
        <taxon>Pseudomonadati</taxon>
        <taxon>Pseudomonadota</taxon>
        <taxon>Alphaproteobacteria</taxon>
        <taxon>Hyphomicrobiales</taxon>
        <taxon>Alsobacteraceae</taxon>
        <taxon>Alsobacter</taxon>
    </lineage>
</organism>
<feature type="transmembrane region" description="Helical" evidence="1">
    <location>
        <begin position="70"/>
        <end position="88"/>
    </location>
</feature>
<comment type="caution">
    <text evidence="2">The sequence shown here is derived from an EMBL/GenBank/DDBJ whole genome shotgun (WGS) entry which is preliminary data.</text>
</comment>
<reference evidence="3" key="1">
    <citation type="submission" date="2018-03" db="EMBL/GenBank/DDBJ databases">
        <authorList>
            <person name="Sun L."/>
            <person name="Liu H."/>
            <person name="Chen W."/>
            <person name="Huang K."/>
            <person name="Liu W."/>
            <person name="Gao X."/>
        </authorList>
    </citation>
    <scope>NUCLEOTIDE SEQUENCE [LARGE SCALE GENOMIC DNA]</scope>
    <source>
        <strain evidence="3">SH9</strain>
    </source>
</reference>
<evidence type="ECO:0008006" key="4">
    <source>
        <dbReference type="Google" id="ProtNLM"/>
    </source>
</evidence>
<keyword evidence="3" id="KW-1185">Reference proteome</keyword>
<keyword evidence="1" id="KW-0812">Transmembrane</keyword>
<evidence type="ECO:0000313" key="2">
    <source>
        <dbReference type="EMBL" id="PSC03691.1"/>
    </source>
</evidence>
<sequence>MTEFNPTLGRAAVRRRALLAACLLTVIVALSVAPAADRPHTGAPGQLEHLLAYAGVAFLLTFGDPARRRMAWFATLVALSGALEIAQLSIPGRHAQVIDWLASSAGAGLGALAAATAGTMLARRTRSRAAE</sequence>
<accession>A0A2T1HPW3</accession>
<dbReference type="EMBL" id="PVZS01000021">
    <property type="protein sequence ID" value="PSC03691.1"/>
    <property type="molecule type" value="Genomic_DNA"/>
</dbReference>
<keyword evidence="1" id="KW-0472">Membrane</keyword>
<protein>
    <recommendedName>
        <fullName evidence="4">VanZ-like domain-containing protein</fullName>
    </recommendedName>
</protein>
<feature type="transmembrane region" description="Helical" evidence="1">
    <location>
        <begin position="45"/>
        <end position="63"/>
    </location>
</feature>
<dbReference type="Proteomes" id="UP000239772">
    <property type="component" value="Unassembled WGS sequence"/>
</dbReference>
<proteinExistence type="predicted"/>
<evidence type="ECO:0000256" key="1">
    <source>
        <dbReference type="SAM" id="Phobius"/>
    </source>
</evidence>
<evidence type="ECO:0000313" key="3">
    <source>
        <dbReference type="Proteomes" id="UP000239772"/>
    </source>
</evidence>
<name>A0A2T1HPW3_9HYPH</name>
<gene>
    <name evidence="2" type="ORF">SLNSH_17235</name>
</gene>
<dbReference type="NCBIfam" id="NF037970">
    <property type="entry name" value="vanZ_1"/>
    <property type="match status" value="1"/>
</dbReference>
<dbReference type="RefSeq" id="WP_106338260.1">
    <property type="nucleotide sequence ID" value="NZ_PVZS01000021.1"/>
</dbReference>
<keyword evidence="1" id="KW-1133">Transmembrane helix</keyword>